<dbReference type="Proteomes" id="UP000322899">
    <property type="component" value="Unassembled WGS sequence"/>
</dbReference>
<evidence type="ECO:0000313" key="1">
    <source>
        <dbReference type="EMBL" id="KAA0177453.1"/>
    </source>
</evidence>
<sequence>MAGLPSVPVADDLVKSQLIATEHAAVETINTVSRTLVGGSKGAAGLASGLPVLAEALEALDATIEPGMRFTALYPARIDPHLPPNTIPSLLQSGKLPHEREEEAECVRDAAAAGELPKEGQVTKFNGTVSKLVAHFDAALAGLQGGDGAA</sequence>
<reference evidence="1 2" key="1">
    <citation type="submission" date="2019-07" db="EMBL/GenBank/DDBJ databases">
        <title>Genomes of Cafeteria roenbergensis.</title>
        <authorList>
            <person name="Fischer M.G."/>
            <person name="Hackl T."/>
            <person name="Roman M."/>
        </authorList>
    </citation>
    <scope>NUCLEOTIDE SEQUENCE [LARGE SCALE GENOMIC DNA]</scope>
    <source>
        <strain evidence="1 2">E4-10P</strain>
    </source>
</reference>
<accession>A0A5A8EHN7</accession>
<evidence type="ECO:0000313" key="2">
    <source>
        <dbReference type="Proteomes" id="UP000322899"/>
    </source>
</evidence>
<dbReference type="AlphaFoldDB" id="A0A5A8EHN7"/>
<comment type="caution">
    <text evidence="1">The sequence shown here is derived from an EMBL/GenBank/DDBJ whole genome shotgun (WGS) entry which is preliminary data.</text>
</comment>
<proteinExistence type="predicted"/>
<gene>
    <name evidence="1" type="ORF">FNF27_01231</name>
</gene>
<protein>
    <submittedName>
        <fullName evidence="1">Uncharacterized protein</fullName>
    </submittedName>
</protein>
<organism evidence="1 2">
    <name type="scientific">Cafeteria roenbergensis</name>
    <name type="common">Marine flagellate</name>
    <dbReference type="NCBI Taxonomy" id="33653"/>
    <lineage>
        <taxon>Eukaryota</taxon>
        <taxon>Sar</taxon>
        <taxon>Stramenopiles</taxon>
        <taxon>Bigyra</taxon>
        <taxon>Opalozoa</taxon>
        <taxon>Bicosoecida</taxon>
        <taxon>Cafeteriaceae</taxon>
        <taxon>Cafeteria</taxon>
    </lineage>
</organism>
<name>A0A5A8EHN7_CAFRO</name>
<dbReference type="EMBL" id="VLTO01000004">
    <property type="protein sequence ID" value="KAA0177453.1"/>
    <property type="molecule type" value="Genomic_DNA"/>
</dbReference>